<dbReference type="Gene3D" id="2.60.40.1890">
    <property type="entry name" value="PCu(A)C copper chaperone"/>
    <property type="match status" value="1"/>
</dbReference>
<feature type="transmembrane region" description="Helical" evidence="2">
    <location>
        <begin position="28"/>
        <end position="46"/>
    </location>
</feature>
<dbReference type="InterPro" id="IPR036182">
    <property type="entry name" value="PCuAC_sf"/>
</dbReference>
<dbReference type="Pfam" id="PF04314">
    <property type="entry name" value="PCuAC"/>
    <property type="match status" value="1"/>
</dbReference>
<dbReference type="EMBL" id="WMBR01000014">
    <property type="protein sequence ID" value="MXP24421.1"/>
    <property type="molecule type" value="Genomic_DNA"/>
</dbReference>
<gene>
    <name evidence="3" type="ORF">GIY30_24170</name>
</gene>
<accession>A0A6L7GYK6</accession>
<dbReference type="RefSeq" id="WP_160904621.1">
    <property type="nucleotide sequence ID" value="NZ_CP102850.1"/>
</dbReference>
<organism evidence="3 4">
    <name type="scientific">Gordonia mangrovi</name>
    <dbReference type="NCBI Taxonomy" id="2665643"/>
    <lineage>
        <taxon>Bacteria</taxon>
        <taxon>Bacillati</taxon>
        <taxon>Actinomycetota</taxon>
        <taxon>Actinomycetes</taxon>
        <taxon>Mycobacteriales</taxon>
        <taxon>Gordoniaceae</taxon>
        <taxon>Gordonia</taxon>
    </lineage>
</organism>
<sequence length="200" mass="20498">MSDTITTNSAHLAPPRPRTVARRRSRRAGAPVAVLAALLGLALLAGCSDDSDTTAAQSLTVSDQWVKAVPQGEMTAVFGDLVNDSSDDLQVVSASSPAAGRMELHEVVADSAGAMTMQEKDGGFVIPADSTLTLAPGGDHLMLFDLPAPITPGQDITVELTMSDGSTAGFTAQARDFPGADEEYAPGHGGDMPMTSESGA</sequence>
<name>A0A6L7GYK6_9ACTN</name>
<dbReference type="PANTHER" id="PTHR36302">
    <property type="entry name" value="BLR7088 PROTEIN"/>
    <property type="match status" value="1"/>
</dbReference>
<evidence type="ECO:0000256" key="1">
    <source>
        <dbReference type="SAM" id="MobiDB-lite"/>
    </source>
</evidence>
<comment type="caution">
    <text evidence="3">The sequence shown here is derived from an EMBL/GenBank/DDBJ whole genome shotgun (WGS) entry which is preliminary data.</text>
</comment>
<keyword evidence="2" id="KW-0812">Transmembrane</keyword>
<dbReference type="AlphaFoldDB" id="A0A6L7GYK6"/>
<keyword evidence="2" id="KW-1133">Transmembrane helix</keyword>
<dbReference type="InterPro" id="IPR007410">
    <property type="entry name" value="LpqE-like"/>
</dbReference>
<protein>
    <submittedName>
        <fullName evidence="3">Copper chaperone PCu(A)C</fullName>
    </submittedName>
</protein>
<proteinExistence type="predicted"/>
<keyword evidence="4" id="KW-1185">Reference proteome</keyword>
<dbReference type="PANTHER" id="PTHR36302:SF1">
    <property type="entry name" value="COPPER CHAPERONE PCU(A)C"/>
    <property type="match status" value="1"/>
</dbReference>
<reference evidence="3 4" key="1">
    <citation type="submission" date="2019-11" db="EMBL/GenBank/DDBJ databases">
        <title>Gordonia sp. nov., a novel actinobacterium isolated from mangrove soil in Hainan.</title>
        <authorList>
            <person name="Huang X."/>
            <person name="Xie Y."/>
            <person name="Chu X."/>
            <person name="Xiao K."/>
        </authorList>
    </citation>
    <scope>NUCLEOTIDE SEQUENCE [LARGE SCALE GENOMIC DNA]</scope>
    <source>
        <strain evidence="3 4">HNM0687</strain>
    </source>
</reference>
<feature type="region of interest" description="Disordered" evidence="1">
    <location>
        <begin position="176"/>
        <end position="200"/>
    </location>
</feature>
<dbReference type="InterPro" id="IPR058248">
    <property type="entry name" value="Lxx211020-like"/>
</dbReference>
<feature type="compositionally biased region" description="Polar residues" evidence="1">
    <location>
        <begin position="1"/>
        <end position="10"/>
    </location>
</feature>
<keyword evidence="2" id="KW-0472">Membrane</keyword>
<evidence type="ECO:0000256" key="2">
    <source>
        <dbReference type="SAM" id="Phobius"/>
    </source>
</evidence>
<evidence type="ECO:0000313" key="4">
    <source>
        <dbReference type="Proteomes" id="UP000475545"/>
    </source>
</evidence>
<dbReference type="Proteomes" id="UP000475545">
    <property type="component" value="Unassembled WGS sequence"/>
</dbReference>
<dbReference type="SUPFAM" id="SSF110087">
    <property type="entry name" value="DR1885-like metal-binding protein"/>
    <property type="match status" value="1"/>
</dbReference>
<feature type="region of interest" description="Disordered" evidence="1">
    <location>
        <begin position="1"/>
        <end position="26"/>
    </location>
</feature>
<evidence type="ECO:0000313" key="3">
    <source>
        <dbReference type="EMBL" id="MXP24421.1"/>
    </source>
</evidence>